<dbReference type="Proteomes" id="UP000008068">
    <property type="component" value="Unassembled WGS sequence"/>
</dbReference>
<dbReference type="InParanoid" id="G0P4G5"/>
<dbReference type="HOGENOM" id="CLU_2361569_0_0_1"/>
<accession>G0P4G5</accession>
<sequence>MYREKWAKAVEDAEYLSEKHPEIKYDEAAYIKFCCVRRWLKREQQRQIDMGRIVVEKADEVNNLKTAMNEKLYSFDYVGRRRCLIPGSPSLHRRNA</sequence>
<name>G0P4G5_CAEBE</name>
<organism evidence="2">
    <name type="scientific">Caenorhabditis brenneri</name>
    <name type="common">Nematode worm</name>
    <dbReference type="NCBI Taxonomy" id="135651"/>
    <lineage>
        <taxon>Eukaryota</taxon>
        <taxon>Metazoa</taxon>
        <taxon>Ecdysozoa</taxon>
        <taxon>Nematoda</taxon>
        <taxon>Chromadorea</taxon>
        <taxon>Rhabditida</taxon>
        <taxon>Rhabditina</taxon>
        <taxon>Rhabditomorpha</taxon>
        <taxon>Rhabditoidea</taxon>
        <taxon>Rhabditidae</taxon>
        <taxon>Peloderinae</taxon>
        <taxon>Caenorhabditis</taxon>
    </lineage>
</organism>
<dbReference type="EMBL" id="GL380063">
    <property type="protein sequence ID" value="EGT44722.1"/>
    <property type="molecule type" value="Genomic_DNA"/>
</dbReference>
<protein>
    <submittedName>
        <fullName evidence="1">Uncharacterized protein</fullName>
    </submittedName>
</protein>
<keyword evidence="2" id="KW-1185">Reference proteome</keyword>
<gene>
    <name evidence="1" type="ORF">CAEBREN_11832</name>
</gene>
<reference evidence="2" key="1">
    <citation type="submission" date="2011-07" db="EMBL/GenBank/DDBJ databases">
        <authorList>
            <consortium name="Caenorhabditis brenneri Sequencing and Analysis Consortium"/>
            <person name="Wilson R.K."/>
        </authorList>
    </citation>
    <scope>NUCLEOTIDE SEQUENCE [LARGE SCALE GENOMIC DNA]</scope>
    <source>
        <strain evidence="2">PB2801</strain>
    </source>
</reference>
<dbReference type="AlphaFoldDB" id="G0P4G5"/>
<evidence type="ECO:0000313" key="1">
    <source>
        <dbReference type="EMBL" id="EGT44722.1"/>
    </source>
</evidence>
<evidence type="ECO:0000313" key="2">
    <source>
        <dbReference type="Proteomes" id="UP000008068"/>
    </source>
</evidence>
<proteinExistence type="predicted"/>